<evidence type="ECO:0000256" key="5">
    <source>
        <dbReference type="ARBA" id="ARBA00022989"/>
    </source>
</evidence>
<dbReference type="Pfam" id="PF00083">
    <property type="entry name" value="Sugar_tr"/>
    <property type="match status" value="1"/>
</dbReference>
<dbReference type="InterPro" id="IPR020846">
    <property type="entry name" value="MFS_dom"/>
</dbReference>
<gene>
    <name evidence="11" type="ORF">BABINDRAFT_159979</name>
</gene>
<evidence type="ECO:0000313" key="11">
    <source>
        <dbReference type="EMBL" id="ODQ81732.1"/>
    </source>
</evidence>
<evidence type="ECO:0000256" key="4">
    <source>
        <dbReference type="ARBA" id="ARBA00022692"/>
    </source>
</evidence>
<comment type="similarity">
    <text evidence="2 7">Belongs to the major facilitator superfamily. Sugar transporter (TC 2.A.1.1) family.</text>
</comment>
<dbReference type="InterPro" id="IPR003663">
    <property type="entry name" value="Sugar/inositol_transpt"/>
</dbReference>
<dbReference type="PANTHER" id="PTHR48022:SF24">
    <property type="entry name" value="HEXOSE TRANSPORTER PROTEIN (AFU_ORTHOLOGUE AFUA_8G04480)"/>
    <property type="match status" value="1"/>
</dbReference>
<feature type="region of interest" description="Disordered" evidence="8">
    <location>
        <begin position="1"/>
        <end position="25"/>
    </location>
</feature>
<feature type="compositionally biased region" description="Polar residues" evidence="8">
    <location>
        <begin position="1"/>
        <end position="20"/>
    </location>
</feature>
<evidence type="ECO:0000256" key="7">
    <source>
        <dbReference type="RuleBase" id="RU003346"/>
    </source>
</evidence>
<evidence type="ECO:0000256" key="8">
    <source>
        <dbReference type="SAM" id="MobiDB-lite"/>
    </source>
</evidence>
<feature type="transmembrane region" description="Helical" evidence="9">
    <location>
        <begin position="410"/>
        <end position="428"/>
    </location>
</feature>
<reference evidence="12" key="1">
    <citation type="submission" date="2016-05" db="EMBL/GenBank/DDBJ databases">
        <title>Comparative genomics of biotechnologically important yeasts.</title>
        <authorList>
            <consortium name="DOE Joint Genome Institute"/>
            <person name="Riley R."/>
            <person name="Haridas S."/>
            <person name="Wolfe K.H."/>
            <person name="Lopes M.R."/>
            <person name="Hittinger C.T."/>
            <person name="Goker M."/>
            <person name="Salamov A."/>
            <person name="Wisecaver J."/>
            <person name="Long T.M."/>
            <person name="Aerts A.L."/>
            <person name="Barry K."/>
            <person name="Choi C."/>
            <person name="Clum A."/>
            <person name="Coughlan A.Y."/>
            <person name="Deshpande S."/>
            <person name="Douglass A.P."/>
            <person name="Hanson S.J."/>
            <person name="Klenk H.-P."/>
            <person name="Labutti K."/>
            <person name="Lapidus A."/>
            <person name="Lindquist E."/>
            <person name="Lipzen A."/>
            <person name="Meier-Kolthoff J.P."/>
            <person name="Ohm R.A."/>
            <person name="Otillar R.P."/>
            <person name="Pangilinan J."/>
            <person name="Peng Y."/>
            <person name="Rokas A."/>
            <person name="Rosa C.A."/>
            <person name="Scheuner C."/>
            <person name="Sibirny A.A."/>
            <person name="Slot J.C."/>
            <person name="Stielow J.B."/>
            <person name="Sun H."/>
            <person name="Kurtzman C.P."/>
            <person name="Blackwell M."/>
            <person name="Grigoriev I.V."/>
            <person name="Jeffries T.W."/>
        </authorList>
    </citation>
    <scope>NUCLEOTIDE SEQUENCE [LARGE SCALE GENOMIC DNA]</scope>
    <source>
        <strain evidence="12">NRRL Y-12698</strain>
    </source>
</reference>
<dbReference type="OrthoDB" id="6133115at2759"/>
<dbReference type="Gene3D" id="1.20.1250.20">
    <property type="entry name" value="MFS general substrate transporter like domains"/>
    <property type="match status" value="1"/>
</dbReference>
<feature type="transmembrane region" description="Helical" evidence="9">
    <location>
        <begin position="93"/>
        <end position="117"/>
    </location>
</feature>
<comment type="subcellular location">
    <subcellularLocation>
        <location evidence="1">Membrane</location>
        <topology evidence="1">Multi-pass membrane protein</topology>
    </subcellularLocation>
</comment>
<feature type="transmembrane region" description="Helical" evidence="9">
    <location>
        <begin position="377"/>
        <end position="398"/>
    </location>
</feature>
<evidence type="ECO:0000256" key="9">
    <source>
        <dbReference type="SAM" id="Phobius"/>
    </source>
</evidence>
<feature type="transmembrane region" description="Helical" evidence="9">
    <location>
        <begin position="186"/>
        <end position="207"/>
    </location>
</feature>
<organism evidence="11 12">
    <name type="scientific">Babjeviella inositovora NRRL Y-12698</name>
    <dbReference type="NCBI Taxonomy" id="984486"/>
    <lineage>
        <taxon>Eukaryota</taxon>
        <taxon>Fungi</taxon>
        <taxon>Dikarya</taxon>
        <taxon>Ascomycota</taxon>
        <taxon>Saccharomycotina</taxon>
        <taxon>Pichiomycetes</taxon>
        <taxon>Serinales incertae sedis</taxon>
        <taxon>Babjeviella</taxon>
    </lineage>
</organism>
<keyword evidence="3 7" id="KW-0813">Transport</keyword>
<evidence type="ECO:0000313" key="12">
    <source>
        <dbReference type="Proteomes" id="UP000094336"/>
    </source>
</evidence>
<evidence type="ECO:0000256" key="3">
    <source>
        <dbReference type="ARBA" id="ARBA00022448"/>
    </source>
</evidence>
<dbReference type="InterPro" id="IPR036259">
    <property type="entry name" value="MFS_trans_sf"/>
</dbReference>
<feature type="transmembrane region" description="Helical" evidence="9">
    <location>
        <begin position="219"/>
        <end position="242"/>
    </location>
</feature>
<dbReference type="PROSITE" id="PS50850">
    <property type="entry name" value="MFS"/>
    <property type="match status" value="1"/>
</dbReference>
<dbReference type="FunFam" id="1.20.1250.20:FF:000134">
    <property type="entry name" value="MFS sugar transporter protein"/>
    <property type="match status" value="1"/>
</dbReference>
<name>A0A1E3QXD3_9ASCO</name>
<dbReference type="GeneID" id="30145842"/>
<feature type="transmembrane region" description="Helical" evidence="9">
    <location>
        <begin position="311"/>
        <end position="333"/>
    </location>
</feature>
<dbReference type="Proteomes" id="UP000094336">
    <property type="component" value="Unassembled WGS sequence"/>
</dbReference>
<dbReference type="InterPro" id="IPR050360">
    <property type="entry name" value="MFS_Sugar_Transporters"/>
</dbReference>
<feature type="transmembrane region" description="Helical" evidence="9">
    <location>
        <begin position="353"/>
        <end position="370"/>
    </location>
</feature>
<evidence type="ECO:0000256" key="2">
    <source>
        <dbReference type="ARBA" id="ARBA00010992"/>
    </source>
</evidence>
<dbReference type="EMBL" id="KV454427">
    <property type="protein sequence ID" value="ODQ81732.1"/>
    <property type="molecule type" value="Genomic_DNA"/>
</dbReference>
<evidence type="ECO:0000256" key="1">
    <source>
        <dbReference type="ARBA" id="ARBA00004141"/>
    </source>
</evidence>
<dbReference type="SUPFAM" id="SSF103473">
    <property type="entry name" value="MFS general substrate transporter"/>
    <property type="match status" value="1"/>
</dbReference>
<feature type="transmembrane region" description="Helical" evidence="9">
    <location>
        <begin position="478"/>
        <end position="497"/>
    </location>
</feature>
<feature type="transmembrane region" description="Helical" evidence="9">
    <location>
        <begin position="449"/>
        <end position="466"/>
    </location>
</feature>
<keyword evidence="6 9" id="KW-0472">Membrane</keyword>
<evidence type="ECO:0000259" key="10">
    <source>
        <dbReference type="PROSITE" id="PS50850"/>
    </source>
</evidence>
<feature type="transmembrane region" description="Helical" evidence="9">
    <location>
        <begin position="152"/>
        <end position="174"/>
    </location>
</feature>
<protein>
    <recommendedName>
        <fullName evidence="10">Major facilitator superfamily (MFS) profile domain-containing protein</fullName>
    </recommendedName>
</protein>
<dbReference type="RefSeq" id="XP_018987060.1">
    <property type="nucleotide sequence ID" value="XM_019127989.1"/>
</dbReference>
<dbReference type="GO" id="GO:0005351">
    <property type="term" value="F:carbohydrate:proton symporter activity"/>
    <property type="evidence" value="ECO:0007669"/>
    <property type="project" value="TreeGrafter"/>
</dbReference>
<keyword evidence="12" id="KW-1185">Reference proteome</keyword>
<keyword evidence="5 9" id="KW-1133">Transmembrane helix</keyword>
<feature type="transmembrane region" description="Helical" evidence="9">
    <location>
        <begin position="54"/>
        <end position="73"/>
    </location>
</feature>
<dbReference type="PANTHER" id="PTHR48022">
    <property type="entry name" value="PLASTIDIC GLUCOSE TRANSPORTER 4"/>
    <property type="match status" value="1"/>
</dbReference>
<dbReference type="STRING" id="984486.A0A1E3QXD3"/>
<dbReference type="AlphaFoldDB" id="A0A1E3QXD3"/>
<keyword evidence="4 9" id="KW-0812">Transmembrane</keyword>
<proteinExistence type="inferred from homology"/>
<dbReference type="GO" id="GO:0016020">
    <property type="term" value="C:membrane"/>
    <property type="evidence" value="ECO:0007669"/>
    <property type="project" value="UniProtKB-SubCell"/>
</dbReference>
<dbReference type="InterPro" id="IPR005828">
    <property type="entry name" value="MFS_sugar_transport-like"/>
</dbReference>
<sequence>MKFTETNLKAGNHQTSSHSVTSDKDFEADQEGQELTLDDVIPKLDKPWFRTPHLLRLNILLLCGMLSNVSLGYDGSMLNGLQSLPAWRKYFNHPSGAILGTLANGTNFGYIVLLPFASFICDKWGRKRSLIAGCIAVVAGATMQGFSNSYGLFLASRIILGAGAFLNVVASAPLVSETAYPTHRAIITAITLSIWSFGAFLAAAMTYAPYMSLFRDNNWSWRIPSLIQLFVPAIQICFAIFAPESPRWLIFKGRYEEALEILAKYHAGGDRDSPLVKFEMAEIIATLEMEKAQNRTDWGEWFKTKATMHRLSLVIAVGAFSQISGNALIAYYLTIMLNNMGVTNTAEQLRINMALTIWGLTAAITFALCVKNFGRRPMFLTAFGGMCTAYVIFTILSARNAATDFKDKNIGIASIAMMFIFSTFQHMATPVNLTYVMEICPFSLRAKGSTIYQVTCGICIIFNNYVNNIAMDAIKWKYYIVWCIWIAVEFTIVFFFYPETRGLALEEISAVFGEEIYHGDANDYGIRTFEGQAAEVGPDGTTRNGEKDGILHQKVEPV</sequence>
<accession>A0A1E3QXD3</accession>
<evidence type="ECO:0000256" key="6">
    <source>
        <dbReference type="ARBA" id="ARBA00023136"/>
    </source>
</evidence>
<dbReference type="NCBIfam" id="TIGR00879">
    <property type="entry name" value="SP"/>
    <property type="match status" value="1"/>
</dbReference>
<feature type="domain" description="Major facilitator superfamily (MFS) profile" evidence="10">
    <location>
        <begin position="60"/>
        <end position="501"/>
    </location>
</feature>